<feature type="binding site" evidence="1">
    <location>
        <position position="265"/>
    </location>
    <ligand>
        <name>Zn(2+)</name>
        <dbReference type="ChEBI" id="CHEBI:29105"/>
    </ligand>
</feature>
<dbReference type="RefSeq" id="WP_131898177.1">
    <property type="nucleotide sequence ID" value="NZ_SMKU01000169.1"/>
</dbReference>
<dbReference type="Proteomes" id="UP000294513">
    <property type="component" value="Unassembled WGS sequence"/>
</dbReference>
<dbReference type="SMART" id="SM01260">
    <property type="entry name" value="LANC_like"/>
    <property type="match status" value="1"/>
</dbReference>
<dbReference type="CDD" id="cd04793">
    <property type="entry name" value="LanC"/>
    <property type="match status" value="1"/>
</dbReference>
<reference evidence="2 3" key="1">
    <citation type="submission" date="2019-03" db="EMBL/GenBank/DDBJ databases">
        <title>Draft genome sequences of novel Actinobacteria.</title>
        <authorList>
            <person name="Sahin N."/>
            <person name="Ay H."/>
            <person name="Saygin H."/>
        </authorList>
    </citation>
    <scope>NUCLEOTIDE SEQUENCE [LARGE SCALE GENOMIC DNA]</scope>
    <source>
        <strain evidence="2 3">H3C3</strain>
    </source>
</reference>
<protein>
    <recommendedName>
        <fullName evidence="4">Lanthionine synthetase C family protein</fullName>
    </recommendedName>
</protein>
<dbReference type="InterPro" id="IPR033889">
    <property type="entry name" value="LanC"/>
</dbReference>
<dbReference type="GO" id="GO:0031179">
    <property type="term" value="P:peptide modification"/>
    <property type="evidence" value="ECO:0007669"/>
    <property type="project" value="InterPro"/>
</dbReference>
<dbReference type="EMBL" id="SMKU01000169">
    <property type="protein sequence ID" value="TDD79661.1"/>
    <property type="molecule type" value="Genomic_DNA"/>
</dbReference>
<dbReference type="PRINTS" id="PR01950">
    <property type="entry name" value="LANCSUPER"/>
</dbReference>
<dbReference type="PRINTS" id="PR01955">
    <property type="entry name" value="LANCFRANKIA"/>
</dbReference>
<accession>A0A4R5B1Y2</accession>
<feature type="binding site" evidence="1">
    <location>
        <position position="314"/>
    </location>
    <ligand>
        <name>Zn(2+)</name>
        <dbReference type="ChEBI" id="CHEBI:29105"/>
    </ligand>
</feature>
<evidence type="ECO:0008006" key="4">
    <source>
        <dbReference type="Google" id="ProtNLM"/>
    </source>
</evidence>
<evidence type="ECO:0000313" key="2">
    <source>
        <dbReference type="EMBL" id="TDD79661.1"/>
    </source>
</evidence>
<comment type="caution">
    <text evidence="2">The sequence shown here is derived from an EMBL/GenBank/DDBJ whole genome shotgun (WGS) entry which is preliminary data.</text>
</comment>
<dbReference type="GO" id="GO:0046872">
    <property type="term" value="F:metal ion binding"/>
    <property type="evidence" value="ECO:0007669"/>
    <property type="project" value="UniProtKB-KW"/>
</dbReference>
<organism evidence="2 3">
    <name type="scientific">Actinomadura rubrisoli</name>
    <dbReference type="NCBI Taxonomy" id="2530368"/>
    <lineage>
        <taxon>Bacteria</taxon>
        <taxon>Bacillati</taxon>
        <taxon>Actinomycetota</taxon>
        <taxon>Actinomycetes</taxon>
        <taxon>Streptosporangiales</taxon>
        <taxon>Thermomonosporaceae</taxon>
        <taxon>Actinomadura</taxon>
    </lineage>
</organism>
<sequence>MRPTATPPAIDPAPGWSQSLANGAPGITLLHIERTRASTGDQTTVRRWVTAMTRNPITAHPQVSGLFRGAPAVAFALHTADDAAYTHALMALDQHITTLIQHRLQQAHQRIDDGRLPVSREFDLISGLTGLGAYLLHRHNGGDLLRDVLNYLIRLTKPLKFGDETVPGWWCRHGPNSRPSPHWPDGHGNLGMAHGIAGPLALLSVAMRRGITVTGHAESIRQICAFLDHCCRHSRFGTWWPGVISFTEWRLRTVRQPGPQRPSWCYGTPGLVRAQQLAGIALADTHRQHLAEHALSCCVTDEHHLSQLRDSSLCHGWAGLVHATWRVAADARDTDSGKILAEHHRHLLTRMHHHSNRHGLPPGNGLLEGTAGPKLAQITADSRLPPRWDACLLLNG</sequence>
<feature type="binding site" evidence="1">
    <location>
        <position position="315"/>
    </location>
    <ligand>
        <name>Zn(2+)</name>
        <dbReference type="ChEBI" id="CHEBI:29105"/>
    </ligand>
</feature>
<keyword evidence="1" id="KW-0479">Metal-binding</keyword>
<evidence type="ECO:0000313" key="3">
    <source>
        <dbReference type="Proteomes" id="UP000294513"/>
    </source>
</evidence>
<dbReference type="Gene3D" id="1.50.10.20">
    <property type="match status" value="1"/>
</dbReference>
<name>A0A4R5B1Y2_9ACTN</name>
<dbReference type="AlphaFoldDB" id="A0A4R5B1Y2"/>
<dbReference type="Pfam" id="PF05147">
    <property type="entry name" value="LANC_like"/>
    <property type="match status" value="1"/>
</dbReference>
<evidence type="ECO:0000256" key="1">
    <source>
        <dbReference type="PIRSR" id="PIRSR607822-1"/>
    </source>
</evidence>
<keyword evidence="1" id="KW-0862">Zinc</keyword>
<dbReference type="InterPro" id="IPR007822">
    <property type="entry name" value="LANC-like"/>
</dbReference>
<keyword evidence="3" id="KW-1185">Reference proteome</keyword>
<dbReference type="OrthoDB" id="1882482at2"/>
<gene>
    <name evidence="2" type="ORF">E1298_27295</name>
</gene>
<dbReference type="SUPFAM" id="SSF158745">
    <property type="entry name" value="LanC-like"/>
    <property type="match status" value="1"/>
</dbReference>
<proteinExistence type="predicted"/>